<evidence type="ECO:0000313" key="3">
    <source>
        <dbReference type="Proteomes" id="UP000235786"/>
    </source>
</evidence>
<dbReference type="EMBL" id="KZ613979">
    <property type="protein sequence ID" value="PMD29040.1"/>
    <property type="molecule type" value="Genomic_DNA"/>
</dbReference>
<feature type="region of interest" description="Disordered" evidence="1">
    <location>
        <begin position="1"/>
        <end position="36"/>
    </location>
</feature>
<name>A0A2J6QS10_HYAVF</name>
<protein>
    <submittedName>
        <fullName evidence="2">Uncharacterized protein</fullName>
    </submittedName>
</protein>
<keyword evidence="3" id="KW-1185">Reference proteome</keyword>
<sequence>MPSRVRVAWSRRKSSAKKPSKKVTKRPLARAKAKSHKKLPGFNAFHAQSAPRVKKNGQKFVVCREVTPPETGIHSLEWAAAIIPQSCGFLRLPFEVRRQIYELAIADFISGYPMIEPRKKGNKFFSPKWRNAAQETAALYLLCRQIYVDVVGSGLLYSTKMFVFDSPTLMLNYLWVINPVHKDAVRSIKLQIVFRAGKKTLPSKALEFLAGCKGLRNLALHVDVDDLTSERVTVVGMYRGYQVSDKLLRNIREWEALREIKGLMSFDLHFSKTYFYRWAPGAEDRCRQLEKDLRDDLLKG</sequence>
<dbReference type="AlphaFoldDB" id="A0A2J6QS10"/>
<reference evidence="2 3" key="1">
    <citation type="submission" date="2016-04" db="EMBL/GenBank/DDBJ databases">
        <title>A degradative enzymes factory behind the ericoid mycorrhizal symbiosis.</title>
        <authorList>
            <consortium name="DOE Joint Genome Institute"/>
            <person name="Martino E."/>
            <person name="Morin E."/>
            <person name="Grelet G."/>
            <person name="Kuo A."/>
            <person name="Kohler A."/>
            <person name="Daghino S."/>
            <person name="Barry K."/>
            <person name="Choi C."/>
            <person name="Cichocki N."/>
            <person name="Clum A."/>
            <person name="Copeland A."/>
            <person name="Hainaut M."/>
            <person name="Haridas S."/>
            <person name="Labutti K."/>
            <person name="Lindquist E."/>
            <person name="Lipzen A."/>
            <person name="Khouja H.-R."/>
            <person name="Murat C."/>
            <person name="Ohm R."/>
            <person name="Olson A."/>
            <person name="Spatafora J."/>
            <person name="Veneault-Fourrey C."/>
            <person name="Henrissat B."/>
            <person name="Grigoriev I."/>
            <person name="Martin F."/>
            <person name="Perotto S."/>
        </authorList>
    </citation>
    <scope>NUCLEOTIDE SEQUENCE [LARGE SCALE GENOMIC DNA]</scope>
    <source>
        <strain evidence="2 3">F</strain>
    </source>
</reference>
<dbReference type="OrthoDB" id="5413827at2759"/>
<dbReference type="Proteomes" id="UP000235786">
    <property type="component" value="Unassembled WGS sequence"/>
</dbReference>
<evidence type="ECO:0000313" key="2">
    <source>
        <dbReference type="EMBL" id="PMD29040.1"/>
    </source>
</evidence>
<gene>
    <name evidence="2" type="ORF">L207DRAFT_642740</name>
</gene>
<dbReference type="PANTHER" id="PTHR38790">
    <property type="entry name" value="2EXR DOMAIN-CONTAINING PROTEIN-RELATED"/>
    <property type="match status" value="1"/>
</dbReference>
<evidence type="ECO:0000256" key="1">
    <source>
        <dbReference type="SAM" id="MobiDB-lite"/>
    </source>
</evidence>
<feature type="compositionally biased region" description="Basic residues" evidence="1">
    <location>
        <begin position="9"/>
        <end position="36"/>
    </location>
</feature>
<proteinExistence type="predicted"/>
<accession>A0A2J6QS10</accession>
<organism evidence="2 3">
    <name type="scientific">Hyaloscypha variabilis (strain UAMH 11265 / GT02V1 / F)</name>
    <name type="common">Meliniomyces variabilis</name>
    <dbReference type="NCBI Taxonomy" id="1149755"/>
    <lineage>
        <taxon>Eukaryota</taxon>
        <taxon>Fungi</taxon>
        <taxon>Dikarya</taxon>
        <taxon>Ascomycota</taxon>
        <taxon>Pezizomycotina</taxon>
        <taxon>Leotiomycetes</taxon>
        <taxon>Helotiales</taxon>
        <taxon>Hyaloscyphaceae</taxon>
        <taxon>Hyaloscypha</taxon>
        <taxon>Hyaloscypha variabilis</taxon>
    </lineage>
</organism>